<proteinExistence type="predicted"/>
<keyword evidence="1" id="KW-0812">Transmembrane</keyword>
<protein>
    <submittedName>
        <fullName evidence="2">Uncharacterized protein</fullName>
    </submittedName>
</protein>
<accession>A0A4Z2ISY4</accession>
<gene>
    <name evidence="2" type="ORF">EYF80_008671</name>
</gene>
<keyword evidence="1" id="KW-0472">Membrane</keyword>
<evidence type="ECO:0000313" key="3">
    <source>
        <dbReference type="Proteomes" id="UP000314294"/>
    </source>
</evidence>
<comment type="caution">
    <text evidence="2">The sequence shown here is derived from an EMBL/GenBank/DDBJ whole genome shotgun (WGS) entry which is preliminary data.</text>
</comment>
<evidence type="ECO:0000256" key="1">
    <source>
        <dbReference type="SAM" id="Phobius"/>
    </source>
</evidence>
<evidence type="ECO:0000313" key="2">
    <source>
        <dbReference type="EMBL" id="TNN81015.1"/>
    </source>
</evidence>
<keyword evidence="1" id="KW-1133">Transmembrane helix</keyword>
<sequence>MDSRGVNKMEVYYLSVGVVLLHPGEIVLGLLELALSNLDLLVLAGHLQQGLHLMSQDSGSEEDFTLTHPEQVVIQLQSSDLTQEKRRKLGLVFLSVAISFVSDSLYS</sequence>
<keyword evidence="3" id="KW-1185">Reference proteome</keyword>
<dbReference type="EMBL" id="SRLO01000049">
    <property type="protein sequence ID" value="TNN81015.1"/>
    <property type="molecule type" value="Genomic_DNA"/>
</dbReference>
<organism evidence="2 3">
    <name type="scientific">Liparis tanakae</name>
    <name type="common">Tanaka's snailfish</name>
    <dbReference type="NCBI Taxonomy" id="230148"/>
    <lineage>
        <taxon>Eukaryota</taxon>
        <taxon>Metazoa</taxon>
        <taxon>Chordata</taxon>
        <taxon>Craniata</taxon>
        <taxon>Vertebrata</taxon>
        <taxon>Euteleostomi</taxon>
        <taxon>Actinopterygii</taxon>
        <taxon>Neopterygii</taxon>
        <taxon>Teleostei</taxon>
        <taxon>Neoteleostei</taxon>
        <taxon>Acanthomorphata</taxon>
        <taxon>Eupercaria</taxon>
        <taxon>Perciformes</taxon>
        <taxon>Cottioidei</taxon>
        <taxon>Cottales</taxon>
        <taxon>Liparidae</taxon>
        <taxon>Liparis</taxon>
    </lineage>
</organism>
<dbReference type="AlphaFoldDB" id="A0A4Z2ISY4"/>
<dbReference type="Proteomes" id="UP000314294">
    <property type="component" value="Unassembled WGS sequence"/>
</dbReference>
<reference evidence="2 3" key="1">
    <citation type="submission" date="2019-03" db="EMBL/GenBank/DDBJ databases">
        <title>First draft genome of Liparis tanakae, snailfish: a comprehensive survey of snailfish specific genes.</title>
        <authorList>
            <person name="Kim W."/>
            <person name="Song I."/>
            <person name="Jeong J.-H."/>
            <person name="Kim D."/>
            <person name="Kim S."/>
            <person name="Ryu S."/>
            <person name="Song J.Y."/>
            <person name="Lee S.K."/>
        </authorList>
    </citation>
    <scope>NUCLEOTIDE SEQUENCE [LARGE SCALE GENOMIC DNA]</scope>
    <source>
        <tissue evidence="2">Muscle</tissue>
    </source>
</reference>
<name>A0A4Z2ISY4_9TELE</name>
<feature type="transmembrane region" description="Helical" evidence="1">
    <location>
        <begin position="12"/>
        <end position="31"/>
    </location>
</feature>